<reference evidence="1" key="1">
    <citation type="submission" date="2018-06" db="EMBL/GenBank/DDBJ databases">
        <authorList>
            <person name="Zhirakovskaya E."/>
        </authorList>
    </citation>
    <scope>NUCLEOTIDE SEQUENCE</scope>
</reference>
<evidence type="ECO:0000313" key="1">
    <source>
        <dbReference type="EMBL" id="VAW51715.1"/>
    </source>
</evidence>
<accession>A0A3B0W738</accession>
<gene>
    <name evidence="1" type="ORF">MNBD_GAMMA05-28</name>
</gene>
<dbReference type="AlphaFoldDB" id="A0A3B0W738"/>
<protein>
    <submittedName>
        <fullName evidence="1">Uncharacterized protein</fullName>
    </submittedName>
</protein>
<name>A0A3B0W738_9ZZZZ</name>
<proteinExistence type="predicted"/>
<sequence length="220" mass="24921">MNSISVVVDEYLKASGGEEDYTAIEPDNYILNILVKAVANNQNVKIMLNTNENIALFSNHGEYFSQINNEKEFYTAKASDYTVTCLNPDQIEVYRRKNGCGGNLDEAFWKAGMYLSKGRLIEPCKRDDVIELIHWPNLTRLPSTPNTMAMAAFFSRYPTTITLASRILKISLPELFTFYSAAYKAGWVIIHNHKPVVVPRLKPFKDKAFLSELLARITGL</sequence>
<organism evidence="1">
    <name type="scientific">hydrothermal vent metagenome</name>
    <dbReference type="NCBI Taxonomy" id="652676"/>
    <lineage>
        <taxon>unclassified sequences</taxon>
        <taxon>metagenomes</taxon>
        <taxon>ecological metagenomes</taxon>
    </lineage>
</organism>
<dbReference type="EMBL" id="UOFE01000022">
    <property type="protein sequence ID" value="VAW51715.1"/>
    <property type="molecule type" value="Genomic_DNA"/>
</dbReference>